<reference evidence="2" key="1">
    <citation type="submission" date="2020-05" db="EMBL/GenBank/DDBJ databases">
        <title>Mycena genomes resolve the evolution of fungal bioluminescence.</title>
        <authorList>
            <person name="Tsai I.J."/>
        </authorList>
    </citation>
    <scope>NUCLEOTIDE SEQUENCE</scope>
    <source>
        <strain evidence="2">160909Yilan</strain>
    </source>
</reference>
<dbReference type="EMBL" id="JACAZH010000028">
    <property type="protein sequence ID" value="KAF7340933.1"/>
    <property type="molecule type" value="Genomic_DNA"/>
</dbReference>
<protein>
    <submittedName>
        <fullName evidence="2">Uncharacterized protein</fullName>
    </submittedName>
</protein>
<feature type="region of interest" description="Disordered" evidence="1">
    <location>
        <begin position="1"/>
        <end position="60"/>
    </location>
</feature>
<evidence type="ECO:0000313" key="2">
    <source>
        <dbReference type="EMBL" id="KAF7340933.1"/>
    </source>
</evidence>
<sequence length="170" mass="18928">MSKTSSVLGSSPRLPRRPPPSCPERIAVTALSPDVDLRHRLPRPLPPSRPEHVAVAAPSTNLAKNPHFSYRTFAIDYRGRYRHPAPNTLPSPHPVPTWCEILIFSYKTFAIDYRGRYRHPAPNTSPLPRLAPTWPKSTFLVQDLPHRLPRPPPPSRPGRVAVAAPSANLA</sequence>
<comment type="caution">
    <text evidence="2">The sequence shown here is derived from an EMBL/GenBank/DDBJ whole genome shotgun (WGS) entry which is preliminary data.</text>
</comment>
<evidence type="ECO:0000313" key="3">
    <source>
        <dbReference type="Proteomes" id="UP000623467"/>
    </source>
</evidence>
<organism evidence="2 3">
    <name type="scientific">Mycena sanguinolenta</name>
    <dbReference type="NCBI Taxonomy" id="230812"/>
    <lineage>
        <taxon>Eukaryota</taxon>
        <taxon>Fungi</taxon>
        <taxon>Dikarya</taxon>
        <taxon>Basidiomycota</taxon>
        <taxon>Agaricomycotina</taxon>
        <taxon>Agaricomycetes</taxon>
        <taxon>Agaricomycetidae</taxon>
        <taxon>Agaricales</taxon>
        <taxon>Marasmiineae</taxon>
        <taxon>Mycenaceae</taxon>
        <taxon>Mycena</taxon>
    </lineage>
</organism>
<gene>
    <name evidence="2" type="ORF">MSAN_02078300</name>
</gene>
<name>A0A8H7CMP9_9AGAR</name>
<accession>A0A8H7CMP9</accession>
<keyword evidence="3" id="KW-1185">Reference proteome</keyword>
<dbReference type="Proteomes" id="UP000623467">
    <property type="component" value="Unassembled WGS sequence"/>
</dbReference>
<feature type="region of interest" description="Disordered" evidence="1">
    <location>
        <begin position="144"/>
        <end position="170"/>
    </location>
</feature>
<proteinExistence type="predicted"/>
<dbReference type="AlphaFoldDB" id="A0A8H7CMP9"/>
<evidence type="ECO:0000256" key="1">
    <source>
        <dbReference type="SAM" id="MobiDB-lite"/>
    </source>
</evidence>